<reference evidence="1" key="1">
    <citation type="submission" date="2021-05" db="EMBL/GenBank/DDBJ databases">
        <title>Comparative genomics of three Colletotrichum scovillei strains and genetic complementation revealed genes involved fungal growth and virulence on chili pepper.</title>
        <authorList>
            <person name="Hsieh D.-K."/>
            <person name="Chuang S.-C."/>
            <person name="Chen C.-Y."/>
            <person name="Chao Y.-T."/>
            <person name="Lu M.-Y.J."/>
            <person name="Lee M.-H."/>
            <person name="Shih M.-C."/>
        </authorList>
    </citation>
    <scope>NUCLEOTIDE SEQUENCE</scope>
    <source>
        <strain evidence="1">Coll-153</strain>
    </source>
</reference>
<evidence type="ECO:0000313" key="2">
    <source>
        <dbReference type="Proteomes" id="UP000699042"/>
    </source>
</evidence>
<dbReference type="Proteomes" id="UP000699042">
    <property type="component" value="Unassembled WGS sequence"/>
</dbReference>
<keyword evidence="2" id="KW-1185">Reference proteome</keyword>
<proteinExistence type="predicted"/>
<dbReference type="AlphaFoldDB" id="A0A9P7QX24"/>
<dbReference type="EMBL" id="JAESDN010000011">
    <property type="protein sequence ID" value="KAG7043740.1"/>
    <property type="molecule type" value="Genomic_DNA"/>
</dbReference>
<protein>
    <submittedName>
        <fullName evidence="1">Uncharacterized protein</fullName>
    </submittedName>
</protein>
<feature type="non-terminal residue" evidence="1">
    <location>
        <position position="1"/>
    </location>
</feature>
<accession>A0A9P7QX24</accession>
<comment type="caution">
    <text evidence="1">The sequence shown here is derived from an EMBL/GenBank/DDBJ whole genome shotgun (WGS) entry which is preliminary data.</text>
</comment>
<gene>
    <name evidence="1" type="ORF">JMJ77_011562</name>
</gene>
<name>A0A9P7QX24_9PEZI</name>
<sequence>RNRLAPIAGGGELHLSASSISWSLYSVQSLPKVLR</sequence>
<organism evidence="1 2">
    <name type="scientific">Colletotrichum scovillei</name>
    <dbReference type="NCBI Taxonomy" id="1209932"/>
    <lineage>
        <taxon>Eukaryota</taxon>
        <taxon>Fungi</taxon>
        <taxon>Dikarya</taxon>
        <taxon>Ascomycota</taxon>
        <taxon>Pezizomycotina</taxon>
        <taxon>Sordariomycetes</taxon>
        <taxon>Hypocreomycetidae</taxon>
        <taxon>Glomerellales</taxon>
        <taxon>Glomerellaceae</taxon>
        <taxon>Colletotrichum</taxon>
        <taxon>Colletotrichum acutatum species complex</taxon>
    </lineage>
</organism>
<evidence type="ECO:0000313" key="1">
    <source>
        <dbReference type="EMBL" id="KAG7043740.1"/>
    </source>
</evidence>